<dbReference type="Proteomes" id="UP000494165">
    <property type="component" value="Unassembled WGS sequence"/>
</dbReference>
<name>A0A8S1BTG3_9INSE</name>
<proteinExistence type="predicted"/>
<dbReference type="OrthoDB" id="410044at2759"/>
<reference evidence="1 2" key="1">
    <citation type="submission" date="2020-04" db="EMBL/GenBank/DDBJ databases">
        <authorList>
            <person name="Alioto T."/>
            <person name="Alioto T."/>
            <person name="Gomez Garrido J."/>
        </authorList>
    </citation>
    <scope>NUCLEOTIDE SEQUENCE [LARGE SCALE GENOMIC DNA]</scope>
</reference>
<protein>
    <submittedName>
        <fullName evidence="1">Uncharacterized protein</fullName>
    </submittedName>
</protein>
<evidence type="ECO:0000313" key="2">
    <source>
        <dbReference type="Proteomes" id="UP000494165"/>
    </source>
</evidence>
<comment type="caution">
    <text evidence="1">The sequence shown here is derived from an EMBL/GenBank/DDBJ whole genome shotgun (WGS) entry which is preliminary data.</text>
</comment>
<gene>
    <name evidence="1" type="ORF">CLODIP_2_CD05197</name>
</gene>
<dbReference type="AlphaFoldDB" id="A0A8S1BTG3"/>
<keyword evidence="2" id="KW-1185">Reference proteome</keyword>
<organism evidence="1 2">
    <name type="scientific">Cloeon dipterum</name>
    <dbReference type="NCBI Taxonomy" id="197152"/>
    <lineage>
        <taxon>Eukaryota</taxon>
        <taxon>Metazoa</taxon>
        <taxon>Ecdysozoa</taxon>
        <taxon>Arthropoda</taxon>
        <taxon>Hexapoda</taxon>
        <taxon>Insecta</taxon>
        <taxon>Pterygota</taxon>
        <taxon>Palaeoptera</taxon>
        <taxon>Ephemeroptera</taxon>
        <taxon>Pisciforma</taxon>
        <taxon>Baetidae</taxon>
        <taxon>Cloeon</taxon>
    </lineage>
</organism>
<evidence type="ECO:0000313" key="1">
    <source>
        <dbReference type="EMBL" id="CAB3359175.1"/>
    </source>
</evidence>
<sequence length="126" mass="14880">MQANTKIMERMLKRALRFNHGLRLPPPQEANIIPIDMYRELQIFKMCEGGAIDFNHQARINNIEDSCEVTRTIGTNVCIHRNSTHLFGQRAFFFRVVKRPELKDCSIAEFPSPYQKRLWRVFSTPW</sequence>
<accession>A0A8S1BTG3</accession>
<dbReference type="EMBL" id="CADEPI010000001">
    <property type="protein sequence ID" value="CAB3359175.1"/>
    <property type="molecule type" value="Genomic_DNA"/>
</dbReference>